<evidence type="ECO:0000256" key="2">
    <source>
        <dbReference type="SAM" id="SignalP"/>
    </source>
</evidence>
<feature type="signal peptide" evidence="2">
    <location>
        <begin position="1"/>
        <end position="23"/>
    </location>
</feature>
<accession>A0ABP1FJD9</accession>
<comment type="caution">
    <text evidence="4">The sequence shown here is derived from an EMBL/GenBank/DDBJ whole genome shotgun (WGS) entry which is preliminary data.</text>
</comment>
<name>A0ABP1FJD9_9FLAO</name>
<feature type="chain" id="PRO_5046341325" description="Secretion system C-terminal sorting domain-containing protein" evidence="2">
    <location>
        <begin position="24"/>
        <end position="595"/>
    </location>
</feature>
<evidence type="ECO:0000313" key="4">
    <source>
        <dbReference type="EMBL" id="CAL2108678.1"/>
    </source>
</evidence>
<keyword evidence="5" id="KW-1185">Reference proteome</keyword>
<evidence type="ECO:0000313" key="5">
    <source>
        <dbReference type="Proteomes" id="UP001497602"/>
    </source>
</evidence>
<dbReference type="InterPro" id="IPR026444">
    <property type="entry name" value="Secre_tail"/>
</dbReference>
<feature type="domain" description="Secretion system C-terminal sorting" evidence="3">
    <location>
        <begin position="523"/>
        <end position="593"/>
    </location>
</feature>
<dbReference type="EMBL" id="CAXJRC010000046">
    <property type="protein sequence ID" value="CAL2108678.1"/>
    <property type="molecule type" value="Genomic_DNA"/>
</dbReference>
<proteinExistence type="predicted"/>
<dbReference type="Proteomes" id="UP001497602">
    <property type="component" value="Unassembled WGS sequence"/>
</dbReference>
<sequence>MIHIYKKLFALLALIMISFYANAQNQILTSGNKVLEQFVSKNCLSFLGDKIYGEMINELSGQISNQDLINYLRSEFPQAGINDVNLVVGGSRAAGAALTTSDVDSQIVVGINGERPDARAMRISLHNFLVNRVFDNKARYRLEYKPAVTIVNLLGNGLEGLSLDVALVLRINGGREDINLMNANRHVMGFGGNQPLGATADPNDVWNRWIPDNAPDFYHEYHELEQNDPSNRNEMRHKVLKLLKLWLKSVDKAQFSKKTIPPSSFITFTMFRFYNDASLHIDPNNLIESTISFLCILINEVTSPNFRMPFAAERGVFRNFNQADKELFARYLRSLKNALIQLREEKDSGIDVNTYVVGILSAYFPSLVESITDRPLNRCRRIISFTSDWNANAQIAASSSINLNNFKVSHSANGNTVDDIQLYISASHVSLSGVSSITSNNTNDKIVIEAKDNNACDLLVREDDIKNVRAKQFSITFPSFIRDGERIGDLGNYLRPGVSFRKSATTSETNNDDIYINQEEVLIYPNPSDGKFMIKPKNKEGIKNLIISDAIGKTVVTIPNIIKEVEINISKFASGMYFINYNAEGKLHTKKIIKR</sequence>
<evidence type="ECO:0000256" key="1">
    <source>
        <dbReference type="ARBA" id="ARBA00022729"/>
    </source>
</evidence>
<keyword evidence="1 2" id="KW-0732">Signal</keyword>
<dbReference type="Pfam" id="PF18962">
    <property type="entry name" value="Por_Secre_tail"/>
    <property type="match status" value="1"/>
</dbReference>
<protein>
    <recommendedName>
        <fullName evidence="3">Secretion system C-terminal sorting domain-containing protein</fullName>
    </recommendedName>
</protein>
<organism evidence="4 5">
    <name type="scientific">Tenacibaculum vairaonense</name>
    <dbReference type="NCBI Taxonomy" id="3137860"/>
    <lineage>
        <taxon>Bacteria</taxon>
        <taxon>Pseudomonadati</taxon>
        <taxon>Bacteroidota</taxon>
        <taxon>Flavobacteriia</taxon>
        <taxon>Flavobacteriales</taxon>
        <taxon>Flavobacteriaceae</taxon>
        <taxon>Tenacibaculum</taxon>
    </lineage>
</organism>
<dbReference type="RefSeq" id="WP_348740274.1">
    <property type="nucleotide sequence ID" value="NZ_CAXJRC010000046.1"/>
</dbReference>
<gene>
    <name evidence="4" type="ORF">T190115A13A_90024</name>
</gene>
<dbReference type="NCBIfam" id="TIGR04183">
    <property type="entry name" value="Por_Secre_tail"/>
    <property type="match status" value="1"/>
</dbReference>
<reference evidence="4 5" key="1">
    <citation type="submission" date="2024-05" db="EMBL/GenBank/DDBJ databases">
        <authorList>
            <person name="Duchaud E."/>
        </authorList>
    </citation>
    <scope>NUCLEOTIDE SEQUENCE [LARGE SCALE GENOMIC DNA]</scope>
    <source>
        <strain evidence="4">Ena-SAMPLE-TAB-13-05-2024-13:56:06:370-140305</strain>
    </source>
</reference>
<evidence type="ECO:0000259" key="3">
    <source>
        <dbReference type="Pfam" id="PF18962"/>
    </source>
</evidence>